<dbReference type="PANTHER" id="PTHR12411">
    <property type="entry name" value="CYSTEINE PROTEASE FAMILY C1-RELATED"/>
    <property type="match status" value="1"/>
</dbReference>
<protein>
    <submittedName>
        <fullName evidence="10">(pine wood nematode) hypothetical protein</fullName>
    </submittedName>
</protein>
<evidence type="ECO:0000313" key="11">
    <source>
        <dbReference type="Proteomes" id="UP000659654"/>
    </source>
</evidence>
<evidence type="ECO:0000256" key="2">
    <source>
        <dbReference type="ARBA" id="ARBA00022670"/>
    </source>
</evidence>
<keyword evidence="11" id="KW-1185">Reference proteome</keyword>
<sequence length="390" mass="43354">MRPFLSLLVLTTVASASLLKDFGKDLGDLLDLDKFEGLFKGNKIQDFISNLKNVTENTKGALKLASGLHDKIDASAKEDFNNFFQYIIQFNKEYKDNSTVSERFQKFRDSLKRVEALQKASKLAKFGPTMFSDLSPQEFKEKYTGIRGVKDIKQLHSTASPATPIRAKRDAPASFDWREKNGVTSVKRQKQCGCCYAFSAIGAIESQHKIKTGEEVDLSEQQAVSCTYKQEQYDNNNGCDGGSAGGVLQYAIDHGLTTESQWKYTSGDDQKIPPCVSKPTSIKISKQELIPQGDEGQMAQYLSSVGPIVTYVDSTQMMDYVSGILDAPKPAKGWTVDHGVLSVGYGEENGTPYWIIKNSWGDDWGEQGYLRVVRGKNSLQLADWNYAVYA</sequence>
<reference evidence="10" key="1">
    <citation type="submission" date="2020-09" db="EMBL/GenBank/DDBJ databases">
        <authorList>
            <person name="Kikuchi T."/>
        </authorList>
    </citation>
    <scope>NUCLEOTIDE SEQUENCE</scope>
    <source>
        <strain evidence="10">Ka4C1</strain>
    </source>
</reference>
<dbReference type="InterPro" id="IPR000668">
    <property type="entry name" value="Peptidase_C1A_C"/>
</dbReference>
<dbReference type="CDD" id="cd02248">
    <property type="entry name" value="Peptidase_C1A"/>
    <property type="match status" value="1"/>
</dbReference>
<evidence type="ECO:0000256" key="7">
    <source>
        <dbReference type="SAM" id="SignalP"/>
    </source>
</evidence>
<keyword evidence="6" id="KW-1015">Disulfide bond</keyword>
<dbReference type="PROSITE" id="PS00640">
    <property type="entry name" value="THIOL_PROTEASE_ASN"/>
    <property type="match status" value="1"/>
</dbReference>
<keyword evidence="5" id="KW-0865">Zymogen</keyword>
<keyword evidence="3" id="KW-0378">Hydrolase</keyword>
<dbReference type="SMR" id="A0A7I8XMS6"/>
<organism evidence="10 11">
    <name type="scientific">Bursaphelenchus xylophilus</name>
    <name type="common">Pinewood nematode worm</name>
    <name type="synonym">Aphelenchoides xylophilus</name>
    <dbReference type="NCBI Taxonomy" id="6326"/>
    <lineage>
        <taxon>Eukaryota</taxon>
        <taxon>Metazoa</taxon>
        <taxon>Ecdysozoa</taxon>
        <taxon>Nematoda</taxon>
        <taxon>Chromadorea</taxon>
        <taxon>Rhabditida</taxon>
        <taxon>Tylenchina</taxon>
        <taxon>Tylenchomorpha</taxon>
        <taxon>Aphelenchoidea</taxon>
        <taxon>Aphelenchoididae</taxon>
        <taxon>Bursaphelenchus</taxon>
    </lineage>
</organism>
<keyword evidence="4" id="KW-0788">Thiol protease</keyword>
<accession>A0A7I8XMS6</accession>
<proteinExistence type="inferred from homology"/>
<dbReference type="SMART" id="SM00645">
    <property type="entry name" value="Pept_C1"/>
    <property type="match status" value="1"/>
</dbReference>
<evidence type="ECO:0000256" key="5">
    <source>
        <dbReference type="ARBA" id="ARBA00023145"/>
    </source>
</evidence>
<evidence type="ECO:0000256" key="1">
    <source>
        <dbReference type="ARBA" id="ARBA00008455"/>
    </source>
</evidence>
<gene>
    <name evidence="10" type="ORF">BXYJ_LOCUS12537</name>
</gene>
<dbReference type="InterPro" id="IPR025661">
    <property type="entry name" value="Pept_asp_AS"/>
</dbReference>
<dbReference type="EMBL" id="CAJFDI010000005">
    <property type="protein sequence ID" value="CAD5232446.1"/>
    <property type="molecule type" value="Genomic_DNA"/>
</dbReference>
<evidence type="ECO:0000256" key="3">
    <source>
        <dbReference type="ARBA" id="ARBA00022801"/>
    </source>
</evidence>
<dbReference type="SUPFAM" id="SSF54001">
    <property type="entry name" value="Cysteine proteinases"/>
    <property type="match status" value="1"/>
</dbReference>
<feature type="signal peptide" evidence="7">
    <location>
        <begin position="1"/>
        <end position="16"/>
    </location>
</feature>
<evidence type="ECO:0000256" key="6">
    <source>
        <dbReference type="ARBA" id="ARBA00023157"/>
    </source>
</evidence>
<dbReference type="PROSITE" id="PS00139">
    <property type="entry name" value="THIOL_PROTEASE_CYS"/>
    <property type="match status" value="1"/>
</dbReference>
<name>A0A7I8XMS6_BURXY</name>
<dbReference type="Gene3D" id="3.90.70.10">
    <property type="entry name" value="Cysteine proteinases"/>
    <property type="match status" value="1"/>
</dbReference>
<keyword evidence="7" id="KW-0732">Signal</keyword>
<dbReference type="GO" id="GO:0006508">
    <property type="term" value="P:proteolysis"/>
    <property type="evidence" value="ECO:0007669"/>
    <property type="project" value="UniProtKB-KW"/>
</dbReference>
<dbReference type="GO" id="GO:0008234">
    <property type="term" value="F:cysteine-type peptidase activity"/>
    <property type="evidence" value="ECO:0007669"/>
    <property type="project" value="UniProtKB-KW"/>
</dbReference>
<dbReference type="PRINTS" id="PR00705">
    <property type="entry name" value="PAPAIN"/>
</dbReference>
<dbReference type="Proteomes" id="UP000659654">
    <property type="component" value="Unassembled WGS sequence"/>
</dbReference>
<dbReference type="EMBL" id="CAJFCV020000005">
    <property type="protein sequence ID" value="CAG9124922.1"/>
    <property type="molecule type" value="Genomic_DNA"/>
</dbReference>
<dbReference type="InterPro" id="IPR013128">
    <property type="entry name" value="Peptidase_C1A"/>
</dbReference>
<dbReference type="Proteomes" id="UP000582659">
    <property type="component" value="Unassembled WGS sequence"/>
</dbReference>
<dbReference type="InterPro" id="IPR038765">
    <property type="entry name" value="Papain-like_cys_pep_sf"/>
</dbReference>
<dbReference type="InterPro" id="IPR000169">
    <property type="entry name" value="Pept_cys_AS"/>
</dbReference>
<feature type="domain" description="Cathepsin propeptide inhibitor" evidence="9">
    <location>
        <begin position="83"/>
        <end position="139"/>
    </location>
</feature>
<evidence type="ECO:0000259" key="9">
    <source>
        <dbReference type="SMART" id="SM00848"/>
    </source>
</evidence>
<evidence type="ECO:0000313" key="10">
    <source>
        <dbReference type="EMBL" id="CAD5232446.1"/>
    </source>
</evidence>
<dbReference type="AlphaFoldDB" id="A0A7I8XMS6"/>
<feature type="domain" description="Peptidase C1A papain C-terminal" evidence="8">
    <location>
        <begin position="171"/>
        <end position="389"/>
    </location>
</feature>
<comment type="similarity">
    <text evidence="1">Belongs to the peptidase C1 family.</text>
</comment>
<dbReference type="SMART" id="SM00848">
    <property type="entry name" value="Inhibitor_I29"/>
    <property type="match status" value="1"/>
</dbReference>
<dbReference type="Pfam" id="PF08246">
    <property type="entry name" value="Inhibitor_I29"/>
    <property type="match status" value="1"/>
</dbReference>
<dbReference type="InterPro" id="IPR039417">
    <property type="entry name" value="Peptidase_C1A_papain-like"/>
</dbReference>
<dbReference type="Pfam" id="PF00112">
    <property type="entry name" value="Peptidase_C1"/>
    <property type="match status" value="1"/>
</dbReference>
<dbReference type="InterPro" id="IPR013201">
    <property type="entry name" value="Prot_inhib_I29"/>
</dbReference>
<feature type="chain" id="PRO_5035412644" evidence="7">
    <location>
        <begin position="17"/>
        <end position="390"/>
    </location>
</feature>
<keyword evidence="2" id="KW-0645">Protease</keyword>
<dbReference type="OrthoDB" id="10253408at2759"/>
<comment type="caution">
    <text evidence="10">The sequence shown here is derived from an EMBL/GenBank/DDBJ whole genome shotgun (WGS) entry which is preliminary data.</text>
</comment>
<evidence type="ECO:0000259" key="8">
    <source>
        <dbReference type="SMART" id="SM00645"/>
    </source>
</evidence>
<evidence type="ECO:0000256" key="4">
    <source>
        <dbReference type="ARBA" id="ARBA00022807"/>
    </source>
</evidence>